<dbReference type="EMBL" id="KL142394">
    <property type="protein sequence ID" value="KDR71130.1"/>
    <property type="molecule type" value="Genomic_DNA"/>
</dbReference>
<gene>
    <name evidence="2" type="ORF">GALMADRAFT_144196</name>
</gene>
<evidence type="ECO:0000313" key="3">
    <source>
        <dbReference type="Proteomes" id="UP000027222"/>
    </source>
</evidence>
<reference evidence="3" key="1">
    <citation type="journal article" date="2014" name="Proc. Natl. Acad. Sci. U.S.A.">
        <title>Extensive sampling of basidiomycete genomes demonstrates inadequacy of the white-rot/brown-rot paradigm for wood decay fungi.</title>
        <authorList>
            <person name="Riley R."/>
            <person name="Salamov A.A."/>
            <person name="Brown D.W."/>
            <person name="Nagy L.G."/>
            <person name="Floudas D."/>
            <person name="Held B.W."/>
            <person name="Levasseur A."/>
            <person name="Lombard V."/>
            <person name="Morin E."/>
            <person name="Otillar R."/>
            <person name="Lindquist E.A."/>
            <person name="Sun H."/>
            <person name="LaButti K.M."/>
            <person name="Schmutz J."/>
            <person name="Jabbour D."/>
            <person name="Luo H."/>
            <person name="Baker S.E."/>
            <person name="Pisabarro A.G."/>
            <person name="Walton J.D."/>
            <person name="Blanchette R.A."/>
            <person name="Henrissat B."/>
            <person name="Martin F."/>
            <person name="Cullen D."/>
            <person name="Hibbett D.S."/>
            <person name="Grigoriev I.V."/>
        </authorList>
    </citation>
    <scope>NUCLEOTIDE SEQUENCE [LARGE SCALE GENOMIC DNA]</scope>
    <source>
        <strain evidence="3">CBS 339.88</strain>
    </source>
</reference>
<keyword evidence="1" id="KW-0732">Signal</keyword>
<keyword evidence="3" id="KW-1185">Reference proteome</keyword>
<dbReference type="HOGENOM" id="CLU_1012096_0_0_1"/>
<proteinExistence type="predicted"/>
<dbReference type="Proteomes" id="UP000027222">
    <property type="component" value="Unassembled WGS sequence"/>
</dbReference>
<accession>A0A067SJK3</accession>
<protein>
    <submittedName>
        <fullName evidence="2">Uncharacterized protein</fullName>
    </submittedName>
</protein>
<feature type="chain" id="PRO_5001645822" evidence="1">
    <location>
        <begin position="28"/>
        <end position="275"/>
    </location>
</feature>
<evidence type="ECO:0000313" key="2">
    <source>
        <dbReference type="EMBL" id="KDR71130.1"/>
    </source>
</evidence>
<evidence type="ECO:0000256" key="1">
    <source>
        <dbReference type="SAM" id="SignalP"/>
    </source>
</evidence>
<feature type="signal peptide" evidence="1">
    <location>
        <begin position="1"/>
        <end position="27"/>
    </location>
</feature>
<sequence>MQDEGLIRVWVRYHLWLTILLLPRIESSLVKIGKRTNSARATTKNLSSLGLTLREDQEPLPAKLRLPAGDNSSVEEERVASYSSLTPLALSALGLNSTPAYIEHSRFLRHPCVLIPGSLQSRRSRSPARDYMRIFYGSYVLKRVEYQQEHPLSYESSQKTLVGDRVLRGTQAERINPTSNRIKSGQNRKNMNSPWTAAENLLVCEVRPCDAQATVRVDGLEGHEGVDVAREWIAVRDIDDGAHGLKNQFELLASKSGIMTRKPMYEARDKTALEL</sequence>
<organism evidence="2 3">
    <name type="scientific">Galerina marginata (strain CBS 339.88)</name>
    <dbReference type="NCBI Taxonomy" id="685588"/>
    <lineage>
        <taxon>Eukaryota</taxon>
        <taxon>Fungi</taxon>
        <taxon>Dikarya</taxon>
        <taxon>Basidiomycota</taxon>
        <taxon>Agaricomycotina</taxon>
        <taxon>Agaricomycetes</taxon>
        <taxon>Agaricomycetidae</taxon>
        <taxon>Agaricales</taxon>
        <taxon>Agaricineae</taxon>
        <taxon>Strophariaceae</taxon>
        <taxon>Galerina</taxon>
    </lineage>
</organism>
<dbReference type="AlphaFoldDB" id="A0A067SJK3"/>
<name>A0A067SJK3_GALM3</name>